<proteinExistence type="predicted"/>
<evidence type="ECO:0000256" key="1">
    <source>
        <dbReference type="ARBA" id="ARBA00023122"/>
    </source>
</evidence>
<dbReference type="Pfam" id="PF00571">
    <property type="entry name" value="CBS"/>
    <property type="match status" value="4"/>
</dbReference>
<protein>
    <submittedName>
        <fullName evidence="4">Putative signal transduction protein with CBS domain containing protein</fullName>
    </submittedName>
</protein>
<organism evidence="4 5">
    <name type="scientific">Desulfococcus multivorans DSM 2059</name>
    <dbReference type="NCBI Taxonomy" id="1121405"/>
    <lineage>
        <taxon>Bacteria</taxon>
        <taxon>Pseudomonadati</taxon>
        <taxon>Thermodesulfobacteriota</taxon>
        <taxon>Desulfobacteria</taxon>
        <taxon>Desulfobacterales</taxon>
        <taxon>Desulfococcaceae</taxon>
        <taxon>Desulfococcus</taxon>
    </lineage>
</organism>
<dbReference type="CDD" id="cd02205">
    <property type="entry name" value="CBS_pair_SF"/>
    <property type="match status" value="2"/>
</dbReference>
<keyword evidence="1 2" id="KW-0129">CBS domain</keyword>
<feature type="domain" description="CBS" evidence="3">
    <location>
        <begin position="43"/>
        <end position="100"/>
    </location>
</feature>
<sequence length="323" mass="35592">MGLVSPTTLLWMFHVELTAQGGRIMGIIQKNTILSELTVQETMRRQVIFLPTEANLGAAVNRFIKFKVNAILVVNEENMACMGVVSKTDVMGAYYAGLPIDSHVADVMVSPPLFCRMADTLEAALEKMRHHGVYRLYVRGSGGKPAGVIAYPDIVGILYQYCHQCKFSRLRRTDKTGEDPILRFRVKEVMTASVRSHGADAPLVQLMESLSEYRMGAVLITDDRGRGVGVVSKTDLVLAYKHGCDPGAPAQAIMTSPVRSCEETEYLETAIRKLIFSQIHRIFAFREDPSRITGVLSLSDAARIRSGSCHACVSSRIKVDAPV</sequence>
<evidence type="ECO:0000313" key="4">
    <source>
        <dbReference type="EMBL" id="EPR39668.1"/>
    </source>
</evidence>
<dbReference type="InterPro" id="IPR051257">
    <property type="entry name" value="Diverse_CBS-Domain"/>
</dbReference>
<dbReference type="AlphaFoldDB" id="S7V4W4"/>
<dbReference type="PANTHER" id="PTHR43080">
    <property type="entry name" value="CBS DOMAIN-CONTAINING PROTEIN CBSX3, MITOCHONDRIAL"/>
    <property type="match status" value="1"/>
</dbReference>
<comment type="caution">
    <text evidence="4">The sequence shown here is derived from an EMBL/GenBank/DDBJ whole genome shotgun (WGS) entry which is preliminary data.</text>
</comment>
<dbReference type="SUPFAM" id="SSF54631">
    <property type="entry name" value="CBS-domain pair"/>
    <property type="match status" value="2"/>
</dbReference>
<dbReference type="PROSITE" id="PS51371">
    <property type="entry name" value="CBS"/>
    <property type="match status" value="3"/>
</dbReference>
<evidence type="ECO:0000256" key="2">
    <source>
        <dbReference type="PROSITE-ProRule" id="PRU00703"/>
    </source>
</evidence>
<feature type="domain" description="CBS" evidence="3">
    <location>
        <begin position="108"/>
        <end position="165"/>
    </location>
</feature>
<dbReference type="PANTHER" id="PTHR43080:SF2">
    <property type="entry name" value="CBS DOMAIN-CONTAINING PROTEIN"/>
    <property type="match status" value="1"/>
</dbReference>
<name>S7V4W4_DESML</name>
<gene>
    <name evidence="4" type="ORF">dsmv_2516</name>
</gene>
<dbReference type="Gene3D" id="3.10.580.10">
    <property type="entry name" value="CBS-domain"/>
    <property type="match status" value="2"/>
</dbReference>
<reference evidence="4 5" key="1">
    <citation type="journal article" date="2013" name="Genome Announc.">
        <title>Draft genome sequences for three mercury-methylating, sulfate-reducing bacteria.</title>
        <authorList>
            <person name="Brown S.D."/>
            <person name="Hurt R.A.Jr."/>
            <person name="Gilmour C.C."/>
            <person name="Elias D.A."/>
        </authorList>
    </citation>
    <scope>NUCLEOTIDE SEQUENCE [LARGE SCALE GENOMIC DNA]</scope>
    <source>
        <strain evidence="4 5">DSM 2059</strain>
    </source>
</reference>
<dbReference type="SMART" id="SM00116">
    <property type="entry name" value="CBS"/>
    <property type="match status" value="4"/>
</dbReference>
<dbReference type="STRING" id="897.B2D07_19315"/>
<evidence type="ECO:0000313" key="5">
    <source>
        <dbReference type="Proteomes" id="UP000014977"/>
    </source>
</evidence>
<dbReference type="InterPro" id="IPR046342">
    <property type="entry name" value="CBS_dom_sf"/>
</dbReference>
<accession>S7V4W4</accession>
<dbReference type="eggNOG" id="COG2905">
    <property type="taxonomic scope" value="Bacteria"/>
</dbReference>
<dbReference type="InterPro" id="IPR000644">
    <property type="entry name" value="CBS_dom"/>
</dbReference>
<dbReference type="eggNOG" id="COG0517">
    <property type="taxonomic scope" value="Bacteria"/>
</dbReference>
<feature type="domain" description="CBS" evidence="3">
    <location>
        <begin position="190"/>
        <end position="247"/>
    </location>
</feature>
<dbReference type="Proteomes" id="UP000014977">
    <property type="component" value="Unassembled WGS sequence"/>
</dbReference>
<keyword evidence="5" id="KW-1185">Reference proteome</keyword>
<dbReference type="EMBL" id="ATHJ01000088">
    <property type="protein sequence ID" value="EPR39668.1"/>
    <property type="molecule type" value="Genomic_DNA"/>
</dbReference>
<evidence type="ECO:0000259" key="3">
    <source>
        <dbReference type="PROSITE" id="PS51371"/>
    </source>
</evidence>